<evidence type="ECO:0000256" key="1">
    <source>
        <dbReference type="SAM" id="MobiDB-lite"/>
    </source>
</evidence>
<feature type="region of interest" description="Disordered" evidence="1">
    <location>
        <begin position="91"/>
        <end position="115"/>
    </location>
</feature>
<keyword evidence="4" id="KW-1185">Reference proteome</keyword>
<dbReference type="Proteomes" id="UP000697127">
    <property type="component" value="Unassembled WGS sequence"/>
</dbReference>
<feature type="compositionally biased region" description="Polar residues" evidence="1">
    <location>
        <begin position="512"/>
        <end position="538"/>
    </location>
</feature>
<dbReference type="SMART" id="SM00581">
    <property type="entry name" value="PSP"/>
    <property type="match status" value="1"/>
</dbReference>
<dbReference type="InterPro" id="IPR006568">
    <property type="entry name" value="PSP_pro-rich"/>
</dbReference>
<feature type="region of interest" description="Disordered" evidence="1">
    <location>
        <begin position="489"/>
        <end position="538"/>
    </location>
</feature>
<dbReference type="AlphaFoldDB" id="A0A9P6WMA3"/>
<accession>A0A9P6WMA3</accession>
<protein>
    <recommendedName>
        <fullName evidence="2">PSP proline-rich domain-containing protein</fullName>
    </recommendedName>
</protein>
<feature type="compositionally biased region" description="Polar residues" evidence="1">
    <location>
        <begin position="490"/>
        <end position="503"/>
    </location>
</feature>
<dbReference type="InterPro" id="IPR052584">
    <property type="entry name" value="U2_snRNP_Complex_Component"/>
</dbReference>
<gene>
    <name evidence="3" type="ORF">C6P40_004685</name>
</gene>
<evidence type="ECO:0000259" key="2">
    <source>
        <dbReference type="SMART" id="SM00581"/>
    </source>
</evidence>
<dbReference type="Pfam" id="PF04037">
    <property type="entry name" value="DUF382"/>
    <property type="match status" value="1"/>
</dbReference>
<dbReference type="Pfam" id="PF04046">
    <property type="entry name" value="PSP"/>
    <property type="match status" value="1"/>
</dbReference>
<reference evidence="3" key="1">
    <citation type="submission" date="2020-11" db="EMBL/GenBank/DDBJ databases">
        <title>Kefir isolates.</title>
        <authorList>
            <person name="Marcisauskas S."/>
            <person name="Kim Y."/>
            <person name="Blasche S."/>
        </authorList>
    </citation>
    <scope>NUCLEOTIDE SEQUENCE</scope>
    <source>
        <strain evidence="3">Olga-1</strain>
    </source>
</reference>
<organism evidence="3 4">
    <name type="scientific">Pichia californica</name>
    <dbReference type="NCBI Taxonomy" id="460514"/>
    <lineage>
        <taxon>Eukaryota</taxon>
        <taxon>Fungi</taxon>
        <taxon>Dikarya</taxon>
        <taxon>Ascomycota</taxon>
        <taxon>Saccharomycotina</taxon>
        <taxon>Pichiomycetes</taxon>
        <taxon>Pichiales</taxon>
        <taxon>Pichiaceae</taxon>
        <taxon>Pichia</taxon>
    </lineage>
</organism>
<comment type="caution">
    <text evidence="3">The sequence shown here is derived from an EMBL/GenBank/DDBJ whole genome shotgun (WGS) entry which is preliminary data.</text>
</comment>
<proteinExistence type="predicted"/>
<dbReference type="InterPro" id="IPR007180">
    <property type="entry name" value="DUF382"/>
</dbReference>
<name>A0A9P6WMA3_9ASCO</name>
<sequence length="538" mass="61535">MVMYIAELNLIKIAFPDPMHVLYENLFRKRVGSVLFNSEFLPPSQTERELLNGKIERERAKLLKQKANSISAIPTIDPHVSATNLPVIEPKENNKVDNSAKIAKPKSKGKPRKSKLDIPVVDLDAKKPLTEEELTSLQETYKSIFDKFDKTEDEINNDTNKQLIPSENNVVVIVSDQDDVDDDNVENANKEFNEEKVDENYNLTKDNLSKRKFKKLYSIPLSVLKSEAKYPELIDWKDANSPDPRLYIYLKSLPNSVYVPSHWQSKKSFLSSKRGIERPPFKLPQFILDTGILEMRNTNDEVENESTLKQRMRERVQPKSGQLDIDYEKLHDAFFKYQQKPPLMKFGELYTETSNNDEVELKFKVSHMKIGVLSNKLKYALGMIGENNLVKNRLPPWFYKMQELGPPPSYPYMKIDKNGKISFNNPNELNIGPPIVTKHWGTLVNDLDDNDDIQLPKDEQDSSVKKESIGYDRAKGDVLLNTFGEDPTKSKSYIKNPVTSSSSNDKRRQLYSVLSTSSTGGTNSIFGSQTTSYKIPPQ</sequence>
<dbReference type="EMBL" id="PUHW01000068">
    <property type="protein sequence ID" value="KAG0689652.1"/>
    <property type="molecule type" value="Genomic_DNA"/>
</dbReference>
<dbReference type="GO" id="GO:0005634">
    <property type="term" value="C:nucleus"/>
    <property type="evidence" value="ECO:0007669"/>
    <property type="project" value="InterPro"/>
</dbReference>
<evidence type="ECO:0000313" key="3">
    <source>
        <dbReference type="EMBL" id="KAG0689652.1"/>
    </source>
</evidence>
<dbReference type="PANTHER" id="PTHR12785:SF6">
    <property type="entry name" value="SPLICING FACTOR 3B SUBUNIT 2"/>
    <property type="match status" value="1"/>
</dbReference>
<evidence type="ECO:0000313" key="4">
    <source>
        <dbReference type="Proteomes" id="UP000697127"/>
    </source>
</evidence>
<feature type="compositionally biased region" description="Basic residues" evidence="1">
    <location>
        <begin position="103"/>
        <end position="113"/>
    </location>
</feature>
<dbReference type="PANTHER" id="PTHR12785">
    <property type="entry name" value="SPLICING FACTOR 3B"/>
    <property type="match status" value="1"/>
</dbReference>
<feature type="domain" description="PSP proline-rich" evidence="2">
    <location>
        <begin position="365"/>
        <end position="423"/>
    </location>
</feature>